<protein>
    <submittedName>
        <fullName evidence="2">Uncharacterized protein</fullName>
    </submittedName>
</protein>
<reference evidence="3" key="1">
    <citation type="journal article" date="2019" name="Int. J. Syst. Evol. Microbiol.">
        <title>The Global Catalogue of Microorganisms (GCM) 10K type strain sequencing project: providing services to taxonomists for standard genome sequencing and annotation.</title>
        <authorList>
            <consortium name="The Broad Institute Genomics Platform"/>
            <consortium name="The Broad Institute Genome Sequencing Center for Infectious Disease"/>
            <person name="Wu L."/>
            <person name="Ma J."/>
        </authorList>
    </citation>
    <scope>NUCLEOTIDE SEQUENCE [LARGE SCALE GENOMIC DNA]</scope>
    <source>
        <strain evidence="3">NCAIM B.01391</strain>
    </source>
</reference>
<accession>A0ABW0IWI6</accession>
<evidence type="ECO:0000313" key="2">
    <source>
        <dbReference type="EMBL" id="MFC5421625.1"/>
    </source>
</evidence>
<name>A0ABW0IWI6_9HYPH</name>
<dbReference type="Proteomes" id="UP001596053">
    <property type="component" value="Unassembled WGS sequence"/>
</dbReference>
<feature type="chain" id="PRO_5047382279" evidence="1">
    <location>
        <begin position="20"/>
        <end position="143"/>
    </location>
</feature>
<dbReference type="PROSITE" id="PS51257">
    <property type="entry name" value="PROKAR_LIPOPROTEIN"/>
    <property type="match status" value="1"/>
</dbReference>
<keyword evidence="1" id="KW-0732">Signal</keyword>
<feature type="signal peptide" evidence="1">
    <location>
        <begin position="1"/>
        <end position="19"/>
    </location>
</feature>
<dbReference type="EMBL" id="JBHSLW010000031">
    <property type="protein sequence ID" value="MFC5421625.1"/>
    <property type="molecule type" value="Genomic_DNA"/>
</dbReference>
<evidence type="ECO:0000313" key="3">
    <source>
        <dbReference type="Proteomes" id="UP001596053"/>
    </source>
</evidence>
<organism evidence="2 3">
    <name type="scientific">Bosea eneae</name>
    <dbReference type="NCBI Taxonomy" id="151454"/>
    <lineage>
        <taxon>Bacteria</taxon>
        <taxon>Pseudomonadati</taxon>
        <taxon>Pseudomonadota</taxon>
        <taxon>Alphaproteobacteria</taxon>
        <taxon>Hyphomicrobiales</taxon>
        <taxon>Boseaceae</taxon>
        <taxon>Bosea</taxon>
    </lineage>
</organism>
<dbReference type="RefSeq" id="WP_377799908.1">
    <property type="nucleotide sequence ID" value="NZ_JBHSLW010000031.1"/>
</dbReference>
<gene>
    <name evidence="2" type="ORF">ACFPOB_18880</name>
</gene>
<evidence type="ECO:0000256" key="1">
    <source>
        <dbReference type="SAM" id="SignalP"/>
    </source>
</evidence>
<comment type="caution">
    <text evidence="2">The sequence shown here is derived from an EMBL/GenBank/DDBJ whole genome shotgun (WGS) entry which is preliminary data.</text>
</comment>
<sequence length="143" mass="15908">MRGLVLGLLVLLHASGALACNGFLGVNYAEINARQILVEGLIRSVRPVRPIREAVVDHAFEIEVRSTLKGPALRSWTVLVTMQGVYSDWPEKGAVYIGFELVDPFHGVGRIRGHRACRPIGIVRATPENLRKIETNIIEDSRW</sequence>
<keyword evidence="3" id="KW-1185">Reference proteome</keyword>
<proteinExistence type="predicted"/>